<accession>A0A512JCQ1</accession>
<reference evidence="1 3" key="3">
    <citation type="submission" date="2019-07" db="EMBL/GenBank/DDBJ databases">
        <title>Whole genome shotgun sequence of Methylobacterium oxalidis NBRC 107715.</title>
        <authorList>
            <person name="Hosoyama A."/>
            <person name="Uohara A."/>
            <person name="Ohji S."/>
            <person name="Ichikawa N."/>
        </authorList>
    </citation>
    <scope>NUCLEOTIDE SEQUENCE [LARGE SCALE GENOMIC DNA]</scope>
    <source>
        <strain evidence="1 3">NBRC 107715</strain>
    </source>
</reference>
<evidence type="ECO:0000313" key="4">
    <source>
        <dbReference type="Proteomes" id="UP001156856"/>
    </source>
</evidence>
<dbReference type="EMBL" id="BSPK01000054">
    <property type="protein sequence ID" value="GLS64865.1"/>
    <property type="molecule type" value="Genomic_DNA"/>
</dbReference>
<organism evidence="1 3">
    <name type="scientific">Methylobacterium oxalidis</name>
    <dbReference type="NCBI Taxonomy" id="944322"/>
    <lineage>
        <taxon>Bacteria</taxon>
        <taxon>Pseudomonadati</taxon>
        <taxon>Pseudomonadota</taxon>
        <taxon>Alphaproteobacteria</taxon>
        <taxon>Hyphomicrobiales</taxon>
        <taxon>Methylobacteriaceae</taxon>
        <taxon>Methylobacterium</taxon>
    </lineage>
</organism>
<dbReference type="Proteomes" id="UP000321960">
    <property type="component" value="Unassembled WGS sequence"/>
</dbReference>
<dbReference type="RefSeq" id="WP_147029109.1">
    <property type="nucleotide sequence ID" value="NZ_BJZU01000174.1"/>
</dbReference>
<sequence>MKSDQELTQDNLTKLSSLVTDTVSDCLSNGKKASSSLIERLRTYERTARDADLGAQTVQVIASGRRLLGDRRNLSPR</sequence>
<evidence type="ECO:0000313" key="3">
    <source>
        <dbReference type="Proteomes" id="UP000321960"/>
    </source>
</evidence>
<keyword evidence="4" id="KW-1185">Reference proteome</keyword>
<dbReference type="EMBL" id="BJZU01000174">
    <property type="protein sequence ID" value="GEP07687.1"/>
    <property type="molecule type" value="Genomic_DNA"/>
</dbReference>
<reference evidence="4" key="2">
    <citation type="journal article" date="2019" name="Int. J. Syst. Evol. Microbiol.">
        <title>The Global Catalogue of Microorganisms (GCM) 10K type strain sequencing project: providing services to taxonomists for standard genome sequencing and annotation.</title>
        <authorList>
            <consortium name="The Broad Institute Genomics Platform"/>
            <consortium name="The Broad Institute Genome Sequencing Center for Infectious Disease"/>
            <person name="Wu L."/>
            <person name="Ma J."/>
        </authorList>
    </citation>
    <scope>NUCLEOTIDE SEQUENCE [LARGE SCALE GENOMIC DNA]</scope>
    <source>
        <strain evidence="4">NBRC 107715</strain>
    </source>
</reference>
<protein>
    <submittedName>
        <fullName evidence="1">Uncharacterized protein</fullName>
    </submittedName>
</protein>
<gene>
    <name evidence="2" type="ORF">GCM10007888_32460</name>
    <name evidence="1" type="ORF">MOX02_57250</name>
</gene>
<evidence type="ECO:0000313" key="2">
    <source>
        <dbReference type="EMBL" id="GLS64865.1"/>
    </source>
</evidence>
<dbReference type="Proteomes" id="UP001156856">
    <property type="component" value="Unassembled WGS sequence"/>
</dbReference>
<reference evidence="2" key="4">
    <citation type="submission" date="2023-01" db="EMBL/GenBank/DDBJ databases">
        <title>Draft genome sequence of Methylobacterium oxalidis strain NBRC 107715.</title>
        <authorList>
            <person name="Sun Q."/>
            <person name="Mori K."/>
        </authorList>
    </citation>
    <scope>NUCLEOTIDE SEQUENCE</scope>
    <source>
        <strain evidence="2">NBRC 107715</strain>
    </source>
</reference>
<dbReference type="AlphaFoldDB" id="A0A512JCQ1"/>
<reference evidence="2" key="1">
    <citation type="journal article" date="2014" name="Int. J. Syst. Evol. Microbiol.">
        <title>Complete genome of a new Firmicutes species belonging to the dominant human colonic microbiota ('Ruminococcus bicirculans') reveals two chromosomes and a selective capacity to utilize plant glucans.</title>
        <authorList>
            <consortium name="NISC Comparative Sequencing Program"/>
            <person name="Wegmann U."/>
            <person name="Louis P."/>
            <person name="Goesmann A."/>
            <person name="Henrissat B."/>
            <person name="Duncan S.H."/>
            <person name="Flint H.J."/>
        </authorList>
    </citation>
    <scope>NUCLEOTIDE SEQUENCE</scope>
    <source>
        <strain evidence="2">NBRC 107715</strain>
    </source>
</reference>
<name>A0A512JCQ1_9HYPH</name>
<comment type="caution">
    <text evidence="1">The sequence shown here is derived from an EMBL/GenBank/DDBJ whole genome shotgun (WGS) entry which is preliminary data.</text>
</comment>
<evidence type="ECO:0000313" key="1">
    <source>
        <dbReference type="EMBL" id="GEP07687.1"/>
    </source>
</evidence>
<proteinExistence type="predicted"/>